<feature type="non-terminal residue" evidence="1">
    <location>
        <position position="152"/>
    </location>
</feature>
<gene>
    <name evidence="1" type="ORF">BDZ90DRAFT_204973</name>
</gene>
<dbReference type="Gene3D" id="3.10.129.10">
    <property type="entry name" value="Hotdog Thioesterase"/>
    <property type="match status" value="1"/>
</dbReference>
<dbReference type="Proteomes" id="UP000245884">
    <property type="component" value="Unassembled WGS sequence"/>
</dbReference>
<dbReference type="RefSeq" id="XP_025361835.1">
    <property type="nucleotide sequence ID" value="XM_025503922.1"/>
</dbReference>
<dbReference type="PANTHER" id="PTHR31793">
    <property type="entry name" value="4-HYDROXYBENZOYL-COA THIOESTERASE FAMILY MEMBER"/>
    <property type="match status" value="1"/>
</dbReference>
<sequence length="152" mass="17358">QYVAWGDQDCFQHLNNVLYARYFESARLTWITQLCQVSSLSQQLHDGLARARGLGMILAQLNIKFRRPVVWPDTLLIAGEAVELEKDRFTIRAGMYSLKAWEDYLDKQNKGEAKRIPGPVATADQICVTYDYDKLARADMPVELAEALRTYG</sequence>
<dbReference type="AlphaFoldDB" id="A0A316UTJ2"/>
<dbReference type="GeneID" id="37025745"/>
<evidence type="ECO:0000313" key="1">
    <source>
        <dbReference type="EMBL" id="PWN27223.1"/>
    </source>
</evidence>
<dbReference type="InterPro" id="IPR050563">
    <property type="entry name" value="4-hydroxybenzoyl-CoA_TE"/>
</dbReference>
<keyword evidence="2" id="KW-1185">Reference proteome</keyword>
<accession>A0A316UTJ2</accession>
<dbReference type="GO" id="GO:0047617">
    <property type="term" value="F:fatty acyl-CoA hydrolase activity"/>
    <property type="evidence" value="ECO:0007669"/>
    <property type="project" value="TreeGrafter"/>
</dbReference>
<name>A0A316UTJ2_9BASI</name>
<dbReference type="CDD" id="cd00586">
    <property type="entry name" value="4HBT"/>
    <property type="match status" value="1"/>
</dbReference>
<dbReference type="EMBL" id="KZ819669">
    <property type="protein sequence ID" value="PWN27223.1"/>
    <property type="molecule type" value="Genomic_DNA"/>
</dbReference>
<organism evidence="1 2">
    <name type="scientific">Jaminaea rosea</name>
    <dbReference type="NCBI Taxonomy" id="1569628"/>
    <lineage>
        <taxon>Eukaryota</taxon>
        <taxon>Fungi</taxon>
        <taxon>Dikarya</taxon>
        <taxon>Basidiomycota</taxon>
        <taxon>Ustilaginomycotina</taxon>
        <taxon>Exobasidiomycetes</taxon>
        <taxon>Microstromatales</taxon>
        <taxon>Microstromatales incertae sedis</taxon>
        <taxon>Jaminaea</taxon>
    </lineage>
</organism>
<evidence type="ECO:0000313" key="2">
    <source>
        <dbReference type="Proteomes" id="UP000245884"/>
    </source>
</evidence>
<feature type="non-terminal residue" evidence="1">
    <location>
        <position position="1"/>
    </location>
</feature>
<dbReference type="InterPro" id="IPR029069">
    <property type="entry name" value="HotDog_dom_sf"/>
</dbReference>
<reference evidence="1 2" key="1">
    <citation type="journal article" date="2018" name="Mol. Biol. Evol.">
        <title>Broad Genomic Sampling Reveals a Smut Pathogenic Ancestry of the Fungal Clade Ustilaginomycotina.</title>
        <authorList>
            <person name="Kijpornyongpan T."/>
            <person name="Mondo S.J."/>
            <person name="Barry K."/>
            <person name="Sandor L."/>
            <person name="Lee J."/>
            <person name="Lipzen A."/>
            <person name="Pangilinan J."/>
            <person name="LaButti K."/>
            <person name="Hainaut M."/>
            <person name="Henrissat B."/>
            <person name="Grigoriev I.V."/>
            <person name="Spatafora J.W."/>
            <person name="Aime M.C."/>
        </authorList>
    </citation>
    <scope>NUCLEOTIDE SEQUENCE [LARGE SCALE GENOMIC DNA]</scope>
    <source>
        <strain evidence="1 2">MCA 5214</strain>
    </source>
</reference>
<evidence type="ECO:0008006" key="3">
    <source>
        <dbReference type="Google" id="ProtNLM"/>
    </source>
</evidence>
<dbReference type="OrthoDB" id="5538558at2759"/>
<dbReference type="SUPFAM" id="SSF54637">
    <property type="entry name" value="Thioesterase/thiol ester dehydrase-isomerase"/>
    <property type="match status" value="1"/>
</dbReference>
<dbReference type="PANTHER" id="PTHR31793:SF39">
    <property type="entry name" value="THIOESTERASE_THIOL ESTER DEHYDRASE-ISOMERASE"/>
    <property type="match status" value="1"/>
</dbReference>
<proteinExistence type="predicted"/>
<protein>
    <recommendedName>
        <fullName evidence="3">Thioesterase/thiol ester dehydrase-isomerase</fullName>
    </recommendedName>
</protein>
<dbReference type="Pfam" id="PF13279">
    <property type="entry name" value="4HBT_2"/>
    <property type="match status" value="1"/>
</dbReference>